<dbReference type="GO" id="GO:2001295">
    <property type="term" value="P:malonyl-CoA biosynthetic process"/>
    <property type="evidence" value="ECO:0007669"/>
    <property type="project" value="UniProtKB-UniRule"/>
</dbReference>
<evidence type="ECO:0000256" key="2">
    <source>
        <dbReference type="ARBA" id="ARBA00022516"/>
    </source>
</evidence>
<dbReference type="InterPro" id="IPR001095">
    <property type="entry name" value="Acetyl_CoA_COase_a_su"/>
</dbReference>
<evidence type="ECO:0000256" key="9">
    <source>
        <dbReference type="ARBA" id="ARBA00049152"/>
    </source>
</evidence>
<dbReference type="GO" id="GO:0006633">
    <property type="term" value="P:fatty acid biosynthetic process"/>
    <property type="evidence" value="ECO:0007669"/>
    <property type="project" value="UniProtKB-KW"/>
</dbReference>
<name>A0A7V0XFR5_UNCW3</name>
<organism evidence="12">
    <name type="scientific">candidate division WOR-3 bacterium</name>
    <dbReference type="NCBI Taxonomy" id="2052148"/>
    <lineage>
        <taxon>Bacteria</taxon>
        <taxon>Bacteria division WOR-3</taxon>
    </lineage>
</organism>
<dbReference type="GO" id="GO:0016743">
    <property type="term" value="F:carboxyl- or carbamoyltransferase activity"/>
    <property type="evidence" value="ECO:0007669"/>
    <property type="project" value="UniProtKB-UniRule"/>
</dbReference>
<evidence type="ECO:0000256" key="6">
    <source>
        <dbReference type="ARBA" id="ARBA00022840"/>
    </source>
</evidence>
<evidence type="ECO:0000256" key="4">
    <source>
        <dbReference type="ARBA" id="ARBA00022741"/>
    </source>
</evidence>
<dbReference type="EMBL" id="DSBX01000248">
    <property type="protein sequence ID" value="HDQ99920.1"/>
    <property type="molecule type" value="Genomic_DNA"/>
</dbReference>
<dbReference type="NCBIfam" id="TIGR00513">
    <property type="entry name" value="accA"/>
    <property type="match status" value="1"/>
</dbReference>
<dbReference type="InterPro" id="IPR029045">
    <property type="entry name" value="ClpP/crotonase-like_dom_sf"/>
</dbReference>
<feature type="domain" description="CoA carboxyltransferase C-terminal" evidence="11">
    <location>
        <begin position="44"/>
        <end position="298"/>
    </location>
</feature>
<evidence type="ECO:0000256" key="1">
    <source>
        <dbReference type="ARBA" id="ARBA00004956"/>
    </source>
</evidence>
<accession>A0A7V0XFR5</accession>
<gene>
    <name evidence="10" type="primary">accA</name>
    <name evidence="12" type="ORF">ENN51_06520</name>
</gene>
<dbReference type="Proteomes" id="UP000885672">
    <property type="component" value="Unassembled WGS sequence"/>
</dbReference>
<keyword evidence="3 10" id="KW-0808">Transferase</keyword>
<evidence type="ECO:0000256" key="3">
    <source>
        <dbReference type="ARBA" id="ARBA00022679"/>
    </source>
</evidence>
<dbReference type="GO" id="GO:0005524">
    <property type="term" value="F:ATP binding"/>
    <property type="evidence" value="ECO:0007669"/>
    <property type="project" value="UniProtKB-KW"/>
</dbReference>
<reference evidence="12" key="1">
    <citation type="journal article" date="2020" name="mSystems">
        <title>Genome- and Community-Level Interaction Insights into Carbon Utilization and Element Cycling Functions of Hydrothermarchaeota in Hydrothermal Sediment.</title>
        <authorList>
            <person name="Zhou Z."/>
            <person name="Liu Y."/>
            <person name="Xu W."/>
            <person name="Pan J."/>
            <person name="Luo Z.H."/>
            <person name="Li M."/>
        </authorList>
    </citation>
    <scope>NUCLEOTIDE SEQUENCE [LARGE SCALE GENOMIC DNA]</scope>
    <source>
        <strain evidence="12">SpSt-1182</strain>
    </source>
</reference>
<keyword evidence="10" id="KW-0963">Cytoplasm</keyword>
<dbReference type="SUPFAM" id="SSF52096">
    <property type="entry name" value="ClpP/crotonase"/>
    <property type="match status" value="1"/>
</dbReference>
<dbReference type="NCBIfam" id="NF041504">
    <property type="entry name" value="AccA_sub"/>
    <property type="match status" value="1"/>
</dbReference>
<keyword evidence="12" id="KW-0436">Ligase</keyword>
<dbReference type="AlphaFoldDB" id="A0A7V0XFR5"/>
<keyword evidence="2 10" id="KW-0444">Lipid biosynthesis</keyword>
<evidence type="ECO:0000256" key="8">
    <source>
        <dbReference type="ARBA" id="ARBA00023160"/>
    </source>
</evidence>
<protein>
    <recommendedName>
        <fullName evidence="10">Acetyl-coenzyme A carboxylase carboxyl transferase subunit alpha</fullName>
        <shortName evidence="10">ACCase subunit alpha</shortName>
        <shortName evidence="10">Acetyl-CoA carboxylase carboxyltransferase subunit alpha</shortName>
        <ecNumber evidence="10">2.1.3.15</ecNumber>
    </recommendedName>
</protein>
<dbReference type="GO" id="GO:0003989">
    <property type="term" value="F:acetyl-CoA carboxylase activity"/>
    <property type="evidence" value="ECO:0007669"/>
    <property type="project" value="InterPro"/>
</dbReference>
<dbReference type="PRINTS" id="PR01069">
    <property type="entry name" value="ACCCTRFRASEA"/>
</dbReference>
<dbReference type="Gene3D" id="3.90.226.10">
    <property type="entry name" value="2-enoyl-CoA Hydratase, Chain A, domain 1"/>
    <property type="match status" value="1"/>
</dbReference>
<keyword evidence="8 10" id="KW-0275">Fatty acid biosynthesis</keyword>
<comment type="pathway">
    <text evidence="1 10">Lipid metabolism; malonyl-CoA biosynthesis; malonyl-CoA from acetyl-CoA: step 1/1.</text>
</comment>
<evidence type="ECO:0000256" key="10">
    <source>
        <dbReference type="HAMAP-Rule" id="MF_00823"/>
    </source>
</evidence>
<comment type="subunit">
    <text evidence="10">Acetyl-CoA carboxylase is a heterohexamer composed of biotin carboxyl carrier protein (AccB), biotin carboxylase (AccC) and two subunits each of ACCase subunit alpha (AccA) and ACCase subunit beta (AccD).</text>
</comment>
<comment type="subcellular location">
    <subcellularLocation>
        <location evidence="10">Cytoplasm</location>
    </subcellularLocation>
</comment>
<keyword evidence="7 10" id="KW-0443">Lipid metabolism</keyword>
<dbReference type="PROSITE" id="PS50989">
    <property type="entry name" value="COA_CT_CTER"/>
    <property type="match status" value="1"/>
</dbReference>
<dbReference type="EC" id="2.1.3.15" evidence="10"/>
<comment type="caution">
    <text evidence="12">The sequence shown here is derived from an EMBL/GenBank/DDBJ whole genome shotgun (WGS) entry which is preliminary data.</text>
</comment>
<keyword evidence="6 10" id="KW-0067">ATP-binding</keyword>
<comment type="function">
    <text evidence="10">Component of the acetyl coenzyme A carboxylase (ACC) complex. First, biotin carboxylase catalyzes the carboxylation of biotin on its carrier protein (BCCP) and then the CO(2) group is transferred by the carboxyltransferase to acetyl-CoA to form malonyl-CoA.</text>
</comment>
<dbReference type="PANTHER" id="PTHR42853:SF3">
    <property type="entry name" value="ACETYL-COENZYME A CARBOXYLASE CARBOXYL TRANSFERASE SUBUNIT ALPHA, CHLOROPLASTIC"/>
    <property type="match status" value="1"/>
</dbReference>
<keyword evidence="4 10" id="KW-0547">Nucleotide-binding</keyword>
<proteinExistence type="inferred from homology"/>
<comment type="catalytic activity">
    <reaction evidence="9 10">
        <text>N(6)-carboxybiotinyl-L-lysyl-[protein] + acetyl-CoA = N(6)-biotinyl-L-lysyl-[protein] + malonyl-CoA</text>
        <dbReference type="Rhea" id="RHEA:54728"/>
        <dbReference type="Rhea" id="RHEA-COMP:10505"/>
        <dbReference type="Rhea" id="RHEA-COMP:10506"/>
        <dbReference type="ChEBI" id="CHEBI:57288"/>
        <dbReference type="ChEBI" id="CHEBI:57384"/>
        <dbReference type="ChEBI" id="CHEBI:83144"/>
        <dbReference type="ChEBI" id="CHEBI:83145"/>
        <dbReference type="EC" id="2.1.3.15"/>
    </reaction>
</comment>
<comment type="similarity">
    <text evidence="10">Belongs to the AccA family.</text>
</comment>
<evidence type="ECO:0000256" key="7">
    <source>
        <dbReference type="ARBA" id="ARBA00023098"/>
    </source>
</evidence>
<dbReference type="GO" id="GO:0009317">
    <property type="term" value="C:acetyl-CoA carboxylase complex"/>
    <property type="evidence" value="ECO:0007669"/>
    <property type="project" value="InterPro"/>
</dbReference>
<dbReference type="InterPro" id="IPR011763">
    <property type="entry name" value="COA_CT_C"/>
</dbReference>
<dbReference type="HAMAP" id="MF_00823">
    <property type="entry name" value="AcetylCoA_CT_alpha"/>
    <property type="match status" value="1"/>
</dbReference>
<dbReference type="Pfam" id="PF03255">
    <property type="entry name" value="ACCA"/>
    <property type="match status" value="1"/>
</dbReference>
<dbReference type="PANTHER" id="PTHR42853">
    <property type="entry name" value="ACETYL-COENZYME A CARBOXYLASE CARBOXYL TRANSFERASE SUBUNIT ALPHA"/>
    <property type="match status" value="1"/>
</dbReference>
<evidence type="ECO:0000256" key="5">
    <source>
        <dbReference type="ARBA" id="ARBA00022832"/>
    </source>
</evidence>
<sequence>MAGARAEGKGPSAEQWLDFEEPLAEVLTRIEELAAIGAKGEVARLREQADKLKGKLYANLTDWQRVQLARHPRRPNALDYIERMVTDFTELHGDRAFADDPAIVAGFGRIGEAGFAVIGEQKGRDTRDKLRRNFGMPHPEGYRKALRVMEMAARFGVPILTLVDTQGAYPGVGAEERGQAEAIARNIREMSLLEVPVIVAVIGEGGSGGALAIAVGDRVMMQESAVYSVISPEGCASILWRDRERVPDAARALRMTAADLLEFGIIDEIVPEPPGGAHHDWDEAARGLKRAVLAALGRLAGRPGSELVAERIARLASLGAYAS</sequence>
<dbReference type="UniPathway" id="UPA00655">
    <property type="reaction ID" value="UER00711"/>
</dbReference>
<dbReference type="NCBIfam" id="NF004344">
    <property type="entry name" value="PRK05724.1"/>
    <property type="match status" value="1"/>
</dbReference>
<evidence type="ECO:0000313" key="12">
    <source>
        <dbReference type="EMBL" id="HDQ99920.1"/>
    </source>
</evidence>
<evidence type="ECO:0000259" key="11">
    <source>
        <dbReference type="PROSITE" id="PS50989"/>
    </source>
</evidence>
<keyword evidence="5 10" id="KW-0276">Fatty acid metabolism</keyword>